<gene>
    <name evidence="2" type="ORF">EYF80_042006</name>
</gene>
<comment type="caution">
    <text evidence="2">The sequence shown here is derived from an EMBL/GenBank/DDBJ whole genome shotgun (WGS) entry which is preliminary data.</text>
</comment>
<reference evidence="2 3" key="1">
    <citation type="submission" date="2019-03" db="EMBL/GenBank/DDBJ databases">
        <title>First draft genome of Liparis tanakae, snailfish: a comprehensive survey of snailfish specific genes.</title>
        <authorList>
            <person name="Kim W."/>
            <person name="Song I."/>
            <person name="Jeong J.-H."/>
            <person name="Kim D."/>
            <person name="Kim S."/>
            <person name="Ryu S."/>
            <person name="Song J.Y."/>
            <person name="Lee S.K."/>
        </authorList>
    </citation>
    <scope>NUCLEOTIDE SEQUENCE [LARGE SCALE GENOMIC DNA]</scope>
    <source>
        <tissue evidence="2">Muscle</tissue>
    </source>
</reference>
<evidence type="ECO:0000313" key="2">
    <source>
        <dbReference type="EMBL" id="TNN47809.1"/>
    </source>
</evidence>
<dbReference type="AlphaFoldDB" id="A0A4Z2G2R5"/>
<name>A0A4Z2G2R5_9TELE</name>
<feature type="compositionally biased region" description="Basic and acidic residues" evidence="1">
    <location>
        <begin position="66"/>
        <end position="77"/>
    </location>
</feature>
<evidence type="ECO:0000313" key="3">
    <source>
        <dbReference type="Proteomes" id="UP000314294"/>
    </source>
</evidence>
<organism evidence="2 3">
    <name type="scientific">Liparis tanakae</name>
    <name type="common">Tanaka's snailfish</name>
    <dbReference type="NCBI Taxonomy" id="230148"/>
    <lineage>
        <taxon>Eukaryota</taxon>
        <taxon>Metazoa</taxon>
        <taxon>Chordata</taxon>
        <taxon>Craniata</taxon>
        <taxon>Vertebrata</taxon>
        <taxon>Euteleostomi</taxon>
        <taxon>Actinopterygii</taxon>
        <taxon>Neopterygii</taxon>
        <taxon>Teleostei</taxon>
        <taxon>Neoteleostei</taxon>
        <taxon>Acanthomorphata</taxon>
        <taxon>Eupercaria</taxon>
        <taxon>Perciformes</taxon>
        <taxon>Cottioidei</taxon>
        <taxon>Cottales</taxon>
        <taxon>Liparidae</taxon>
        <taxon>Liparis</taxon>
    </lineage>
</organism>
<dbReference type="EMBL" id="SRLO01000724">
    <property type="protein sequence ID" value="TNN47809.1"/>
    <property type="molecule type" value="Genomic_DNA"/>
</dbReference>
<accession>A0A4Z2G2R5</accession>
<feature type="compositionally biased region" description="Basic and acidic residues" evidence="1">
    <location>
        <begin position="21"/>
        <end position="38"/>
    </location>
</feature>
<keyword evidence="3" id="KW-1185">Reference proteome</keyword>
<feature type="compositionally biased region" description="Polar residues" evidence="1">
    <location>
        <begin position="50"/>
        <end position="59"/>
    </location>
</feature>
<dbReference type="Proteomes" id="UP000314294">
    <property type="component" value="Unassembled WGS sequence"/>
</dbReference>
<feature type="compositionally biased region" description="Gly residues" evidence="1">
    <location>
        <begin position="10"/>
        <end position="20"/>
    </location>
</feature>
<feature type="region of interest" description="Disordered" evidence="1">
    <location>
        <begin position="1"/>
        <end position="133"/>
    </location>
</feature>
<evidence type="ECO:0000256" key="1">
    <source>
        <dbReference type="SAM" id="MobiDB-lite"/>
    </source>
</evidence>
<dbReference type="OrthoDB" id="6159439at2759"/>
<sequence length="173" mass="18624">MQRTDPPGQVGTGGHPPGSGGDRRTPTRVRSGPEDTHPGRRGFSRAPANTFGTWQTTVDVNGVRAESSRKASGKFREVQGGSGRFREVLGSPGKFGEVQGSSGKFRDVQGSSGKFREVQGSSGKFREVQGSPGKFREVQGCSRKFREVSESTPTLFFLPLAQSGPKKPAKQWQ</sequence>
<protein>
    <submittedName>
        <fullName evidence="2">Uncharacterized protein</fullName>
    </submittedName>
</protein>
<proteinExistence type="predicted"/>